<keyword evidence="5" id="KW-0378">Hydrolase</keyword>
<evidence type="ECO:0000256" key="7">
    <source>
        <dbReference type="ARBA" id="ARBA00023285"/>
    </source>
</evidence>
<feature type="chain" id="PRO_5025474153" evidence="9">
    <location>
        <begin position="20"/>
        <end position="245"/>
    </location>
</feature>
<keyword evidence="3" id="KW-0479">Metal-binding</keyword>
<dbReference type="InterPro" id="IPR001002">
    <property type="entry name" value="Chitin-bd_1"/>
</dbReference>
<comment type="caution">
    <text evidence="8">Lacks conserved residue(s) required for the propagation of feature annotation.</text>
</comment>
<keyword evidence="12" id="KW-1185">Reference proteome</keyword>
<keyword evidence="8" id="KW-1015">Disulfide bond</keyword>
<feature type="domain" description="Chitin-binding type-1" evidence="10">
    <location>
        <begin position="37"/>
        <end position="85"/>
    </location>
</feature>
<feature type="disulfide bond" evidence="8">
    <location>
        <begin position="56"/>
        <end position="70"/>
    </location>
</feature>
<dbReference type="AlphaFoldDB" id="A0A6A6BJY3"/>
<name>A0A6A6BJY3_9PEZI</name>
<feature type="disulfide bond" evidence="8">
    <location>
        <begin position="102"/>
        <end position="114"/>
    </location>
</feature>
<dbReference type="PROSITE" id="PS50941">
    <property type="entry name" value="CHIT_BIND_I_2"/>
    <property type="match status" value="4"/>
</dbReference>
<feature type="domain" description="Chitin-binding type-1" evidence="10">
    <location>
        <begin position="91"/>
        <end position="135"/>
    </location>
</feature>
<dbReference type="PANTHER" id="PTHR46471:SF2">
    <property type="entry name" value="CHITIN DEACETYLASE-RELATED"/>
    <property type="match status" value="1"/>
</dbReference>
<dbReference type="GO" id="GO:0016787">
    <property type="term" value="F:hydrolase activity"/>
    <property type="evidence" value="ECO:0007669"/>
    <property type="project" value="UniProtKB-KW"/>
</dbReference>
<evidence type="ECO:0000256" key="6">
    <source>
        <dbReference type="ARBA" id="ARBA00023277"/>
    </source>
</evidence>
<sequence length="245" mass="24795">MVFTTALLTIFLRISSSAAEPIPAIQYLPRVLVASPDNTCGGTTGYTCVGSQAGNCCSSSGWCGKTDAYCNTSAGCQTSFGKCVSTTISPDGTCGGANGYRCHEGECCSSDGFCGTEAKYCNIDTCQPEFGNCGFPSYPQISPDGTCGGENGYDCTSSGFGDCCSSSGYCGDSTAFCAQGCQSAFSASCLTTNIPTLNGACGAKKGGYICAGGRYEGQCCSSDGFCGSSFIYCGTGCQTGFGKCT</sequence>
<dbReference type="OrthoDB" id="1193027at2759"/>
<proteinExistence type="predicted"/>
<evidence type="ECO:0000259" key="10">
    <source>
        <dbReference type="PROSITE" id="PS50941"/>
    </source>
</evidence>
<evidence type="ECO:0000256" key="5">
    <source>
        <dbReference type="ARBA" id="ARBA00022801"/>
    </source>
</evidence>
<protein>
    <submittedName>
        <fullName evidence="11">Carbohydrate-binding module family 18 protein</fullName>
    </submittedName>
</protein>
<organism evidence="11 12">
    <name type="scientific">Aplosporella prunicola CBS 121167</name>
    <dbReference type="NCBI Taxonomy" id="1176127"/>
    <lineage>
        <taxon>Eukaryota</taxon>
        <taxon>Fungi</taxon>
        <taxon>Dikarya</taxon>
        <taxon>Ascomycota</taxon>
        <taxon>Pezizomycotina</taxon>
        <taxon>Dothideomycetes</taxon>
        <taxon>Dothideomycetes incertae sedis</taxon>
        <taxon>Botryosphaeriales</taxon>
        <taxon>Aplosporellaceae</taxon>
        <taxon>Aplosporella</taxon>
    </lineage>
</organism>
<keyword evidence="4 9" id="KW-0732">Signal</keyword>
<keyword evidence="7" id="KW-0170">Cobalt</keyword>
<evidence type="ECO:0000256" key="3">
    <source>
        <dbReference type="ARBA" id="ARBA00022723"/>
    </source>
</evidence>
<dbReference type="Gene3D" id="3.30.60.10">
    <property type="entry name" value="Endochitinase-like"/>
    <property type="match status" value="4"/>
</dbReference>
<keyword evidence="6" id="KW-0119">Carbohydrate metabolism</keyword>
<feature type="domain" description="Chitin-binding type-1" evidence="10">
    <location>
        <begin position="144"/>
        <end position="191"/>
    </location>
</feature>
<dbReference type="InterPro" id="IPR036861">
    <property type="entry name" value="Endochitinase-like_sf"/>
</dbReference>
<evidence type="ECO:0000256" key="2">
    <source>
        <dbReference type="ARBA" id="ARBA00022669"/>
    </source>
</evidence>
<accession>A0A6A6BJY3</accession>
<feature type="disulfide bond" evidence="8">
    <location>
        <begin position="219"/>
        <end position="233"/>
    </location>
</feature>
<dbReference type="Proteomes" id="UP000799438">
    <property type="component" value="Unassembled WGS sequence"/>
</dbReference>
<feature type="signal peptide" evidence="9">
    <location>
        <begin position="1"/>
        <end position="19"/>
    </location>
</feature>
<gene>
    <name evidence="11" type="ORF">K452DRAFT_357296</name>
</gene>
<evidence type="ECO:0000256" key="8">
    <source>
        <dbReference type="PROSITE-ProRule" id="PRU00261"/>
    </source>
</evidence>
<reference evidence="11" key="1">
    <citation type="journal article" date="2020" name="Stud. Mycol.">
        <title>101 Dothideomycetes genomes: a test case for predicting lifestyles and emergence of pathogens.</title>
        <authorList>
            <person name="Haridas S."/>
            <person name="Albert R."/>
            <person name="Binder M."/>
            <person name="Bloem J."/>
            <person name="Labutti K."/>
            <person name="Salamov A."/>
            <person name="Andreopoulos B."/>
            <person name="Baker S."/>
            <person name="Barry K."/>
            <person name="Bills G."/>
            <person name="Bluhm B."/>
            <person name="Cannon C."/>
            <person name="Castanera R."/>
            <person name="Culley D."/>
            <person name="Daum C."/>
            <person name="Ezra D."/>
            <person name="Gonzalez J."/>
            <person name="Henrissat B."/>
            <person name="Kuo A."/>
            <person name="Liang C."/>
            <person name="Lipzen A."/>
            <person name="Lutzoni F."/>
            <person name="Magnuson J."/>
            <person name="Mondo S."/>
            <person name="Nolan M."/>
            <person name="Ohm R."/>
            <person name="Pangilinan J."/>
            <person name="Park H.-J."/>
            <person name="Ramirez L."/>
            <person name="Alfaro M."/>
            <person name="Sun H."/>
            <person name="Tritt A."/>
            <person name="Yoshinaga Y."/>
            <person name="Zwiers L.-H."/>
            <person name="Turgeon B."/>
            <person name="Goodwin S."/>
            <person name="Spatafora J."/>
            <person name="Crous P."/>
            <person name="Grigoriev I."/>
        </authorList>
    </citation>
    <scope>NUCLEOTIDE SEQUENCE</scope>
    <source>
        <strain evidence="11">CBS 121167</strain>
    </source>
</reference>
<comment type="cofactor">
    <cofactor evidence="1">
        <name>Co(2+)</name>
        <dbReference type="ChEBI" id="CHEBI:48828"/>
    </cofactor>
</comment>
<keyword evidence="2 8" id="KW-0147">Chitin-binding</keyword>
<feature type="disulfide bond" evidence="8">
    <location>
        <begin position="107"/>
        <end position="121"/>
    </location>
</feature>
<dbReference type="RefSeq" id="XP_033399357.1">
    <property type="nucleotide sequence ID" value="XM_033546105.1"/>
</dbReference>
<evidence type="ECO:0000313" key="12">
    <source>
        <dbReference type="Proteomes" id="UP000799438"/>
    </source>
</evidence>
<dbReference type="SUPFAM" id="SSF57016">
    <property type="entry name" value="Plant lectins/antimicrobial peptides"/>
    <property type="match status" value="4"/>
</dbReference>
<dbReference type="PANTHER" id="PTHR46471">
    <property type="entry name" value="CHITIN DEACETYLASE"/>
    <property type="match status" value="1"/>
</dbReference>
<evidence type="ECO:0000256" key="9">
    <source>
        <dbReference type="SAM" id="SignalP"/>
    </source>
</evidence>
<dbReference type="SMART" id="SM00270">
    <property type="entry name" value="ChtBD1"/>
    <property type="match status" value="4"/>
</dbReference>
<evidence type="ECO:0000313" key="11">
    <source>
        <dbReference type="EMBL" id="KAF2143645.1"/>
    </source>
</evidence>
<dbReference type="EMBL" id="ML995481">
    <property type="protein sequence ID" value="KAF2143645.1"/>
    <property type="molecule type" value="Genomic_DNA"/>
</dbReference>
<evidence type="ECO:0000256" key="4">
    <source>
        <dbReference type="ARBA" id="ARBA00022729"/>
    </source>
</evidence>
<feature type="domain" description="Chitin-binding type-1" evidence="10">
    <location>
        <begin position="198"/>
        <end position="245"/>
    </location>
</feature>
<evidence type="ECO:0000256" key="1">
    <source>
        <dbReference type="ARBA" id="ARBA00001941"/>
    </source>
</evidence>
<dbReference type="GO" id="GO:0046872">
    <property type="term" value="F:metal ion binding"/>
    <property type="evidence" value="ECO:0007669"/>
    <property type="project" value="UniProtKB-KW"/>
</dbReference>
<dbReference type="GeneID" id="54303611"/>
<dbReference type="GO" id="GO:0008061">
    <property type="term" value="F:chitin binding"/>
    <property type="evidence" value="ECO:0007669"/>
    <property type="project" value="UniProtKB-UniRule"/>
</dbReference>
<feature type="disulfide bond" evidence="8">
    <location>
        <begin position="163"/>
        <end position="177"/>
    </location>
</feature>